<feature type="DNA-binding region" description="Homeobox" evidence="8">
    <location>
        <begin position="756"/>
        <end position="815"/>
    </location>
</feature>
<dbReference type="SMART" id="SM00389">
    <property type="entry name" value="HOX"/>
    <property type="match status" value="1"/>
</dbReference>
<dbReference type="SUPFAM" id="SSF46689">
    <property type="entry name" value="Homeodomain-like"/>
    <property type="match status" value="1"/>
</dbReference>
<dbReference type="GO" id="GO:0000978">
    <property type="term" value="F:RNA polymerase II cis-regulatory region sequence-specific DNA binding"/>
    <property type="evidence" value="ECO:0007669"/>
    <property type="project" value="TreeGrafter"/>
</dbReference>
<gene>
    <name evidence="14" type="ORF">MN116_003965</name>
</gene>
<evidence type="ECO:0000256" key="4">
    <source>
        <dbReference type="ARBA" id="ARBA00023125"/>
    </source>
</evidence>
<keyword evidence="5 8" id="KW-0371">Homeobox</keyword>
<dbReference type="GO" id="GO:0005634">
    <property type="term" value="C:nucleus"/>
    <property type="evidence" value="ECO:0007669"/>
    <property type="project" value="UniProtKB-SubCell"/>
</dbReference>
<feature type="domain" description="CUT" evidence="13">
    <location>
        <begin position="643"/>
        <end position="729"/>
    </location>
</feature>
<dbReference type="InterPro" id="IPR003350">
    <property type="entry name" value="CUT_dom"/>
</dbReference>
<evidence type="ECO:0000313" key="14">
    <source>
        <dbReference type="EMBL" id="KAK4472741.1"/>
    </source>
</evidence>
<feature type="region of interest" description="Disordered" evidence="11">
    <location>
        <begin position="273"/>
        <end position="297"/>
    </location>
</feature>
<dbReference type="Gene3D" id="1.10.260.40">
    <property type="entry name" value="lambda repressor-like DNA-binding domains"/>
    <property type="match status" value="1"/>
</dbReference>
<reference evidence="14" key="1">
    <citation type="submission" date="2022-04" db="EMBL/GenBank/DDBJ databases">
        <authorList>
            <person name="Xu L."/>
            <person name="Lv Z."/>
        </authorList>
    </citation>
    <scope>NUCLEOTIDE SEQUENCE</scope>
    <source>
        <strain evidence="14">LV_2022a</strain>
    </source>
</reference>
<feature type="compositionally biased region" description="Low complexity" evidence="11">
    <location>
        <begin position="273"/>
        <end position="282"/>
    </location>
</feature>
<reference evidence="14" key="2">
    <citation type="journal article" date="2023" name="Infect Dis Poverty">
        <title>Chromosome-scale genome of the human blood fluke Schistosoma mekongi and its implications for public health.</title>
        <authorList>
            <person name="Zhou M."/>
            <person name="Xu L."/>
            <person name="Xu D."/>
            <person name="Chen W."/>
            <person name="Khan J."/>
            <person name="Hu Y."/>
            <person name="Huang H."/>
            <person name="Wei H."/>
            <person name="Zhang Y."/>
            <person name="Chusongsang P."/>
            <person name="Tanasarnprasert K."/>
            <person name="Hu X."/>
            <person name="Limpanont Y."/>
            <person name="Lv Z."/>
        </authorList>
    </citation>
    <scope>NUCLEOTIDE SEQUENCE</scope>
    <source>
        <strain evidence="14">LV_2022a</strain>
    </source>
</reference>
<dbReference type="Pfam" id="PF02376">
    <property type="entry name" value="CUT"/>
    <property type="match status" value="1"/>
</dbReference>
<dbReference type="InterPro" id="IPR009057">
    <property type="entry name" value="Homeodomain-like_sf"/>
</dbReference>
<evidence type="ECO:0000256" key="6">
    <source>
        <dbReference type="ARBA" id="ARBA00023163"/>
    </source>
</evidence>
<evidence type="ECO:0000256" key="1">
    <source>
        <dbReference type="ARBA" id="ARBA00004123"/>
    </source>
</evidence>
<dbReference type="Pfam" id="PF00046">
    <property type="entry name" value="Homeodomain"/>
    <property type="match status" value="1"/>
</dbReference>
<evidence type="ECO:0000256" key="10">
    <source>
        <dbReference type="RuleBase" id="RU361129"/>
    </source>
</evidence>
<dbReference type="FunFam" id="1.10.10.60:FF:000054">
    <property type="entry name" value="One cut domain family member"/>
    <property type="match status" value="1"/>
</dbReference>
<name>A0AAE1ZER9_SCHME</name>
<keyword evidence="4 8" id="KW-0238">DNA-binding</keyword>
<evidence type="ECO:0000259" key="13">
    <source>
        <dbReference type="PROSITE" id="PS51042"/>
    </source>
</evidence>
<dbReference type="InterPro" id="IPR051649">
    <property type="entry name" value="CUT_Homeobox"/>
</dbReference>
<feature type="domain" description="Homeobox" evidence="12">
    <location>
        <begin position="754"/>
        <end position="814"/>
    </location>
</feature>
<dbReference type="SMART" id="SM01109">
    <property type="entry name" value="CUT"/>
    <property type="match status" value="1"/>
</dbReference>
<dbReference type="PROSITE" id="PS51042">
    <property type="entry name" value="CUT"/>
    <property type="match status" value="1"/>
</dbReference>
<dbReference type="InterPro" id="IPR001356">
    <property type="entry name" value="HD"/>
</dbReference>
<dbReference type="EMBL" id="JALJAT010000002">
    <property type="protein sequence ID" value="KAK4472741.1"/>
    <property type="molecule type" value="Genomic_DNA"/>
</dbReference>
<keyword evidence="15" id="KW-1185">Reference proteome</keyword>
<protein>
    <recommendedName>
        <fullName evidence="10">One cut domain family member</fullName>
    </recommendedName>
</protein>
<dbReference type="InterPro" id="IPR010982">
    <property type="entry name" value="Lambda_DNA-bd_dom_sf"/>
</dbReference>
<evidence type="ECO:0000259" key="12">
    <source>
        <dbReference type="PROSITE" id="PS50071"/>
    </source>
</evidence>
<dbReference type="SUPFAM" id="SSF47413">
    <property type="entry name" value="lambda repressor-like DNA-binding domains"/>
    <property type="match status" value="1"/>
</dbReference>
<feature type="region of interest" description="Disordered" evidence="11">
    <location>
        <begin position="814"/>
        <end position="843"/>
    </location>
</feature>
<comment type="subcellular location">
    <subcellularLocation>
        <location evidence="1 8 9">Nucleus</location>
    </subcellularLocation>
</comment>
<evidence type="ECO:0000256" key="3">
    <source>
        <dbReference type="ARBA" id="ARBA00023015"/>
    </source>
</evidence>
<accession>A0AAE1ZER9</accession>
<feature type="compositionally biased region" description="Low complexity" evidence="11">
    <location>
        <begin position="529"/>
        <end position="557"/>
    </location>
</feature>
<dbReference type="PROSITE" id="PS50071">
    <property type="entry name" value="HOMEOBOX_2"/>
    <property type="match status" value="1"/>
</dbReference>
<keyword evidence="6 10" id="KW-0804">Transcription</keyword>
<dbReference type="Proteomes" id="UP001292079">
    <property type="component" value="Unassembled WGS sequence"/>
</dbReference>
<sequence>MSKNVENLKQEHSQDNISNEKYQNLCSNKFETIYLIDSTKQSIYPLSKNNNILSEIDLSTSIIDVNQLHHTPTSMIDFNSQTKIQNFLPFNQLVNNNSLSSHEYTETTQVNSIPENNNILTNPQTVSFQLLSNNVVNSSNTLIDNENTGANINVLTNQQSTTSLSSYMKLQNNYMIKPTIDSPHDLSFTNSTTSSPQTISKQVKLTNDYNTQNHLTDHLEGITSSYIDESGQKHILTTSYNNQSKLKQQSHIQDPRIELNFICNHPMISSSLNDYSNNNNNNTTETQLPSSTNSNSSISEQYVSNLSTDLTTTSFTGDSKIVPVSNVMSYIYQHGSLNHSNTEQLRSLNCLNLRTLNHWNSLEFNLNGSVDPLTNYGDLQVYHPNVTIINNNSIPTSTNSNNNDDNNHNVIRINDINDSLKHHQSSQKSHPLQQLQNTNNSILSNPNNNTLQQTNNLKSYSDLIAAFNLEDMKLGGFHENNNNGHIHANPKTSTTLQDSITSAVTTVGFSDNTPVNHQTSHANDVNMKNTANDNSNISNNDSRNSNGSNSNNNTTSNQPRVIPFIENSNYRSNQSQSCYNYNHSEFNCKPDIKYQTSGIQHTQGQLCRPVFMNGSLVPSHMTNETLSLQKALSNMHSRHDIISHSIQEMEEINTKVLAQRISSELKRYSIPQAVFAQRILCRSQGTLSDLLRNPKPWSKLKSGRETFRRMWKWLQEPEYQRMSALRLAESDLRYTGPVVCKRKELEHIKLSESRQAKKPRLVFTDIQRRTLQAIFKETKRPSKEMQSTIAQQLGLQVSTVANFFMNARRRSLDKWQEDTSKPSSTVNSPSDSSYSREHGEQGQQLNVTITSNNLCYSKDDDININNCTPYSPLSRRHLGCSLPISASVSTLKTLDNNFIPGSQTELGKVTRCNSLDACNSFTKPMNQLSLNSNLARTAVCNNNSTIGLFKCENPGSNIIHSEHHHAFNALNSINGLSTIQNVMYTPQNSTPVQHHQQQQPVNTGDLSNNYPLHLASQIQHPFQHHLQQPLEEQHLNPPLSSRHHHHHLQSLSHPMNAQLVSPSSSVTSSSHHLSFPSDMLDHNNSTTGQIQSAGSNSRLHNSNQIDTIHGNNLLKSIYPYSNSQTNYAFPVSGNFHSHHSHLDLLHTTAITNNNSNSVNVPYINGAYTMRNHFLMRDLTGSPQFDHRFFKHSD</sequence>
<keyword evidence="3 10" id="KW-0805">Transcription regulation</keyword>
<evidence type="ECO:0000256" key="2">
    <source>
        <dbReference type="ARBA" id="ARBA00008190"/>
    </source>
</evidence>
<proteinExistence type="inferred from homology"/>
<evidence type="ECO:0000256" key="7">
    <source>
        <dbReference type="ARBA" id="ARBA00023242"/>
    </source>
</evidence>
<dbReference type="Gene3D" id="1.10.10.60">
    <property type="entry name" value="Homeodomain-like"/>
    <property type="match status" value="1"/>
</dbReference>
<dbReference type="PANTHER" id="PTHR14057:SF47">
    <property type="entry name" value="HOMEOBOX PROTEIN ONECUT"/>
    <property type="match status" value="1"/>
</dbReference>
<comment type="caution">
    <text evidence="14">The sequence shown here is derived from an EMBL/GenBank/DDBJ whole genome shotgun (WGS) entry which is preliminary data.</text>
</comment>
<dbReference type="PANTHER" id="PTHR14057">
    <property type="entry name" value="TRANSCRIPTION FACTOR ONECUT"/>
    <property type="match status" value="1"/>
</dbReference>
<dbReference type="CDD" id="cd00086">
    <property type="entry name" value="homeodomain"/>
    <property type="match status" value="1"/>
</dbReference>
<organism evidence="14 15">
    <name type="scientific">Schistosoma mekongi</name>
    <name type="common">Parasitic worm</name>
    <dbReference type="NCBI Taxonomy" id="38744"/>
    <lineage>
        <taxon>Eukaryota</taxon>
        <taxon>Metazoa</taxon>
        <taxon>Spiralia</taxon>
        <taxon>Lophotrochozoa</taxon>
        <taxon>Platyhelminthes</taxon>
        <taxon>Trematoda</taxon>
        <taxon>Digenea</taxon>
        <taxon>Strigeidida</taxon>
        <taxon>Schistosomatoidea</taxon>
        <taxon>Schistosomatidae</taxon>
        <taxon>Schistosoma</taxon>
    </lineage>
</organism>
<dbReference type="AlphaFoldDB" id="A0AAE1ZER9"/>
<evidence type="ECO:0000256" key="5">
    <source>
        <dbReference type="ARBA" id="ARBA00023155"/>
    </source>
</evidence>
<dbReference type="GO" id="GO:0000981">
    <property type="term" value="F:DNA-binding transcription factor activity, RNA polymerase II-specific"/>
    <property type="evidence" value="ECO:0007669"/>
    <property type="project" value="TreeGrafter"/>
</dbReference>
<comment type="similarity">
    <text evidence="2 10">Belongs to the CUT homeobox family.</text>
</comment>
<keyword evidence="7 8" id="KW-0539">Nucleus</keyword>
<feature type="compositionally biased region" description="Polar residues" evidence="11">
    <location>
        <begin position="507"/>
        <end position="528"/>
    </location>
</feature>
<evidence type="ECO:0000313" key="15">
    <source>
        <dbReference type="Proteomes" id="UP001292079"/>
    </source>
</evidence>
<feature type="region of interest" description="Disordered" evidence="11">
    <location>
        <begin position="507"/>
        <end position="560"/>
    </location>
</feature>
<evidence type="ECO:0000256" key="9">
    <source>
        <dbReference type="RuleBase" id="RU000682"/>
    </source>
</evidence>
<feature type="compositionally biased region" description="Low complexity" evidence="11">
    <location>
        <begin position="821"/>
        <end position="833"/>
    </location>
</feature>
<dbReference type="FunFam" id="1.10.260.40:FF:000005">
    <property type="entry name" value="One cut domain family member"/>
    <property type="match status" value="1"/>
</dbReference>
<evidence type="ECO:0000256" key="8">
    <source>
        <dbReference type="PROSITE-ProRule" id="PRU00108"/>
    </source>
</evidence>
<evidence type="ECO:0000256" key="11">
    <source>
        <dbReference type="SAM" id="MobiDB-lite"/>
    </source>
</evidence>